<evidence type="ECO:0000256" key="1">
    <source>
        <dbReference type="ARBA" id="ARBA00000370"/>
    </source>
</evidence>
<evidence type="ECO:0000259" key="17">
    <source>
        <dbReference type="Pfam" id="PF06415"/>
    </source>
</evidence>
<feature type="binding site" evidence="14">
    <location>
        <position position="177"/>
    </location>
    <ligand>
        <name>substrate</name>
    </ligand>
</feature>
<feature type="binding site" evidence="14">
    <location>
        <position position="184"/>
    </location>
    <ligand>
        <name>substrate</name>
    </ligand>
</feature>
<dbReference type="SUPFAM" id="SSF53649">
    <property type="entry name" value="Alkaline phosphatase-like"/>
    <property type="match status" value="1"/>
</dbReference>
<keyword evidence="11 15" id="KW-0464">Manganese</keyword>
<keyword evidence="10" id="KW-0324">Glycolysis</keyword>
<feature type="binding site" evidence="15">
    <location>
        <position position="52"/>
    </location>
    <ligand>
        <name>Mn(2+)</name>
        <dbReference type="ChEBI" id="CHEBI:29035"/>
        <label>2</label>
    </ligand>
</feature>
<feature type="binding site" evidence="14">
    <location>
        <begin position="257"/>
        <end position="260"/>
    </location>
    <ligand>
        <name>substrate</name>
    </ligand>
</feature>
<evidence type="ECO:0000256" key="5">
    <source>
        <dbReference type="ARBA" id="ARBA00008819"/>
    </source>
</evidence>
<dbReference type="GO" id="GO:0030145">
    <property type="term" value="F:manganese ion binding"/>
    <property type="evidence" value="ECO:0007669"/>
    <property type="project" value="InterPro"/>
</dbReference>
<dbReference type="GO" id="GO:0010037">
    <property type="term" value="P:response to carbon dioxide"/>
    <property type="evidence" value="ECO:0007669"/>
    <property type="project" value="UniProtKB-ARBA"/>
</dbReference>
<comment type="subunit">
    <text evidence="6">Monomer.</text>
</comment>
<evidence type="ECO:0000259" key="16">
    <source>
        <dbReference type="Pfam" id="PF01676"/>
    </source>
</evidence>
<evidence type="ECO:0000256" key="4">
    <source>
        <dbReference type="ARBA" id="ARBA00004798"/>
    </source>
</evidence>
<dbReference type="InterPro" id="IPR006124">
    <property type="entry name" value="Metalloenzyme"/>
</dbReference>
<evidence type="ECO:0000256" key="10">
    <source>
        <dbReference type="ARBA" id="ARBA00023152"/>
    </source>
</evidence>
<evidence type="ECO:0000256" key="2">
    <source>
        <dbReference type="ARBA" id="ARBA00001936"/>
    </source>
</evidence>
<dbReference type="SUPFAM" id="SSF64158">
    <property type="entry name" value="2,3-Bisphosphoglycerate-independent phosphoglycerate mutase, substrate-binding domain"/>
    <property type="match status" value="1"/>
</dbReference>
<dbReference type="Pfam" id="PF06415">
    <property type="entry name" value="iPGM_N"/>
    <property type="match status" value="1"/>
</dbReference>
<dbReference type="InterPro" id="IPR036646">
    <property type="entry name" value="PGAM_B_sf"/>
</dbReference>
<dbReference type="Gene3D" id="3.40.1450.10">
    <property type="entry name" value="BPG-independent phosphoglycerate mutase, domain B"/>
    <property type="match status" value="1"/>
</dbReference>
<evidence type="ECO:0000256" key="11">
    <source>
        <dbReference type="ARBA" id="ARBA00023211"/>
    </source>
</evidence>
<dbReference type="EMBL" id="HG996469">
    <property type="protein sequence ID" value="CAG1841756.1"/>
    <property type="molecule type" value="Genomic_DNA"/>
</dbReference>
<dbReference type="InterPro" id="IPR017850">
    <property type="entry name" value="Alkaline_phosphatase_core_sf"/>
</dbReference>
<protein>
    <recommendedName>
        <fullName evidence="7">phosphoglycerate mutase (2,3-diphosphoglycerate-independent)</fullName>
        <ecNumber evidence="7">5.4.2.12</ecNumber>
    </recommendedName>
</protein>
<keyword evidence="8" id="KW-0963">Cytoplasm</keyword>
<dbReference type="UniPathway" id="UPA00109">
    <property type="reaction ID" value="UER00186"/>
</dbReference>
<feature type="binding site" evidence="15">
    <location>
        <position position="405"/>
    </location>
    <ligand>
        <name>Mn(2+)</name>
        <dbReference type="ChEBI" id="CHEBI:29035"/>
        <label>1</label>
    </ligand>
</feature>
<dbReference type="GO" id="GO:0010118">
    <property type="term" value="P:stomatal movement"/>
    <property type="evidence" value="ECO:0007669"/>
    <property type="project" value="UniProtKB-ARBA"/>
</dbReference>
<dbReference type="GO" id="GO:0005737">
    <property type="term" value="C:cytoplasm"/>
    <property type="evidence" value="ECO:0007669"/>
    <property type="project" value="UniProtKB-SubCell"/>
</dbReference>
<proteinExistence type="inferred from homology"/>
<keyword evidence="12" id="KW-0413">Isomerase</keyword>
<evidence type="ECO:0000256" key="8">
    <source>
        <dbReference type="ARBA" id="ARBA00022490"/>
    </source>
</evidence>
<dbReference type="AlphaFoldDB" id="A0A8D7A587"/>
<dbReference type="EC" id="5.4.2.12" evidence="7"/>
<evidence type="ECO:0000256" key="3">
    <source>
        <dbReference type="ARBA" id="ARBA00004496"/>
    </source>
</evidence>
<feature type="domain" description="Metalloenzyme" evidence="16">
    <location>
        <begin position="22"/>
        <end position="515"/>
    </location>
</feature>
<accession>A0A8D7A587</accession>
<reference evidence="18" key="1">
    <citation type="submission" date="2021-03" db="EMBL/GenBank/DDBJ databases">
        <authorList>
            <consortium name="Genoscope - CEA"/>
            <person name="William W."/>
        </authorList>
    </citation>
    <scope>NUCLEOTIDE SEQUENCE</scope>
    <source>
        <strain evidence="18">Doubled-haploid Pahang</strain>
    </source>
</reference>
<dbReference type="PANTHER" id="PTHR31637:SF7">
    <property type="entry name" value="2,3-BISPHOSPHOGLYCERATE-INDEPENDENT PHOSPHOGLYCERATE MUTASE 1"/>
    <property type="match status" value="1"/>
</dbReference>
<dbReference type="InterPro" id="IPR011258">
    <property type="entry name" value="BPG-indep_PGM_N"/>
</dbReference>
<feature type="binding site" evidence="15">
    <location>
        <position position="443"/>
    </location>
    <ligand>
        <name>Mn(2+)</name>
        <dbReference type="ChEBI" id="CHEBI:29035"/>
        <label>2</label>
    </ligand>
</feature>
<comment type="catalytic activity">
    <reaction evidence="1">
        <text>(2R)-2-phosphoglycerate = (2R)-3-phosphoglycerate</text>
        <dbReference type="Rhea" id="RHEA:15901"/>
        <dbReference type="ChEBI" id="CHEBI:58272"/>
        <dbReference type="ChEBI" id="CHEBI:58289"/>
        <dbReference type="EC" id="5.4.2.12"/>
    </reaction>
</comment>
<dbReference type="PIRSF" id="PIRSF001492">
    <property type="entry name" value="IPGAM"/>
    <property type="match status" value="1"/>
</dbReference>
<keyword evidence="9 15" id="KW-0479">Metal-binding</keyword>
<feature type="binding site" evidence="14">
    <location>
        <begin position="141"/>
        <end position="142"/>
    </location>
    <ligand>
        <name>substrate</name>
    </ligand>
</feature>
<evidence type="ECO:0000256" key="13">
    <source>
        <dbReference type="PIRSR" id="PIRSR001492-1"/>
    </source>
</evidence>
<dbReference type="CDD" id="cd16010">
    <property type="entry name" value="iPGM"/>
    <property type="match status" value="1"/>
</dbReference>
<name>A0A8D7A587_MUSAM</name>
<evidence type="ECO:0000256" key="15">
    <source>
        <dbReference type="PIRSR" id="PIRSR001492-3"/>
    </source>
</evidence>
<evidence type="ECO:0000256" key="14">
    <source>
        <dbReference type="PIRSR" id="PIRSR001492-2"/>
    </source>
</evidence>
<dbReference type="GO" id="GO:0006096">
    <property type="term" value="P:glycolytic process"/>
    <property type="evidence" value="ECO:0007669"/>
    <property type="project" value="UniProtKB-UniPathway"/>
</dbReference>
<feature type="binding site" evidence="15">
    <location>
        <position position="401"/>
    </location>
    <ligand>
        <name>Mn(2+)</name>
        <dbReference type="ChEBI" id="CHEBI:29035"/>
        <label>1</label>
    </ligand>
</feature>
<evidence type="ECO:0000256" key="9">
    <source>
        <dbReference type="ARBA" id="ARBA00022723"/>
    </source>
</evidence>
<dbReference type="GO" id="GO:0006007">
    <property type="term" value="P:glucose catabolic process"/>
    <property type="evidence" value="ECO:0007669"/>
    <property type="project" value="InterPro"/>
</dbReference>
<comment type="pathway">
    <text evidence="4">Carbohydrate degradation; glycolysis; pyruvate from D-glyceraldehyde 3-phosphate: step 3/5.</text>
</comment>
<feature type="binding site" evidence="14">
    <location>
        <position position="111"/>
    </location>
    <ligand>
        <name>substrate</name>
    </ligand>
</feature>
<gene>
    <name evidence="18" type="ORF">GSMUA_115510.1</name>
</gene>
<dbReference type="Pfam" id="PF01676">
    <property type="entry name" value="Metalloenzyme"/>
    <property type="match status" value="1"/>
</dbReference>
<evidence type="ECO:0000256" key="6">
    <source>
        <dbReference type="ARBA" id="ARBA00011245"/>
    </source>
</evidence>
<feature type="binding site" evidence="14">
    <location>
        <position position="332"/>
    </location>
    <ligand>
        <name>substrate</name>
    </ligand>
</feature>
<dbReference type="GO" id="GO:0009637">
    <property type="term" value="P:response to blue light"/>
    <property type="evidence" value="ECO:0007669"/>
    <property type="project" value="UniProtKB-ARBA"/>
</dbReference>
<feature type="domain" description="BPG-independent PGAM N-terminal" evidence="17">
    <location>
        <begin position="73"/>
        <end position="293"/>
    </location>
</feature>
<comment type="similarity">
    <text evidence="5">Belongs to the BPG-independent phosphoglycerate mutase family.</text>
</comment>
<dbReference type="FunFam" id="3.40.1450.10:FF:000002">
    <property type="entry name" value="2,3-bisphosphoglycerate-independent phosphoglycerate mutase"/>
    <property type="match status" value="1"/>
</dbReference>
<dbReference type="InterPro" id="IPR005995">
    <property type="entry name" value="Pgm_bpd_ind"/>
</dbReference>
<sequence>MGRSEPRQIQLHSCCGDSHHGFAQAGAPDKWRLVRAHGTAVGLPTEDDMGNSEVGHNALGAGRIFAQGAKLVDLALASGKIYEGEGFKYIKECFDQGTLHLIGLLSDGGVHSRLDQLQLLLKGSSEHGAKRIRVHVLTDGRDVLDGSSVGFVETLENDLAKLREKGVDAQIASGGGRMYVTMDRYENDWDVVKRGWDAQVLGEAPHKFQSAVEAVKKLRENPKANDQYLPPFVIVDESGKAVGPIVDGDAVVTFNFRADRMAMVAKALEYIDFDKFDRVRFPKIRYAGMLQYDGELKLPSQYLVSPPEIERTSGEYLVHNGIRTFACSETVKFGHVTFFWNGNRSGYFNPTMEEYVEIPSDSGITFNVQPKMKAVEIAEKARDAILSHKFDQVRVNLPNGDMVGHTGDIEATIVGCKAADEAVKIILDAIEQVGGIYVVTADHGNAEDMVKRNKSGQPVYDKAGNVQILTSHTLQPVPIAIGGPGLAPGVRFRNDVPNGGLANVAATIMNLHGFEAPSNYETTLIEVIDD</sequence>
<feature type="binding site" evidence="15">
    <location>
        <position position="442"/>
    </location>
    <ligand>
        <name>Mn(2+)</name>
        <dbReference type="ChEBI" id="CHEBI:29035"/>
        <label>2</label>
    </ligand>
</feature>
<dbReference type="PANTHER" id="PTHR31637">
    <property type="entry name" value="2,3-BISPHOSPHOGLYCERATE-INDEPENDENT PHOSPHOGLYCERATE MUTASE"/>
    <property type="match status" value="1"/>
</dbReference>
<evidence type="ECO:0000313" key="18">
    <source>
        <dbReference type="EMBL" id="CAG1841756.1"/>
    </source>
</evidence>
<feature type="binding site" evidence="15">
    <location>
        <position position="472"/>
    </location>
    <ligand>
        <name>Mn(2+)</name>
        <dbReference type="ChEBI" id="CHEBI:29035"/>
        <label>1</label>
    </ligand>
</feature>
<dbReference type="Gene3D" id="3.40.720.10">
    <property type="entry name" value="Alkaline Phosphatase, subunit A"/>
    <property type="match status" value="1"/>
</dbReference>
<comment type="cofactor">
    <cofactor evidence="2">
        <name>Mn(2+)</name>
        <dbReference type="ChEBI" id="CHEBI:29035"/>
    </cofactor>
</comment>
<feature type="active site" description="Phosphoserine intermediate" evidence="13">
    <location>
        <position position="52"/>
    </location>
</feature>
<dbReference type="NCBIfam" id="TIGR01307">
    <property type="entry name" value="pgm_bpd_ind"/>
    <property type="match status" value="1"/>
</dbReference>
<evidence type="ECO:0000256" key="7">
    <source>
        <dbReference type="ARBA" id="ARBA00012026"/>
    </source>
</evidence>
<comment type="subcellular location">
    <subcellularLocation>
        <location evidence="3">Cytoplasm</location>
    </subcellularLocation>
</comment>
<organism evidence="18">
    <name type="scientific">Musa acuminata subsp. malaccensis</name>
    <name type="common">Wild banana</name>
    <name type="synonym">Musa malaccensis</name>
    <dbReference type="NCBI Taxonomy" id="214687"/>
    <lineage>
        <taxon>Eukaryota</taxon>
        <taxon>Viridiplantae</taxon>
        <taxon>Streptophyta</taxon>
        <taxon>Embryophyta</taxon>
        <taxon>Tracheophyta</taxon>
        <taxon>Spermatophyta</taxon>
        <taxon>Magnoliopsida</taxon>
        <taxon>Liliopsida</taxon>
        <taxon>Zingiberales</taxon>
        <taxon>Musaceae</taxon>
        <taxon>Musa</taxon>
    </lineage>
</organism>
<dbReference type="GO" id="GO:0004619">
    <property type="term" value="F:phosphoglycerate mutase activity"/>
    <property type="evidence" value="ECO:0007669"/>
    <property type="project" value="UniProtKB-EC"/>
</dbReference>
<evidence type="ECO:0000256" key="12">
    <source>
        <dbReference type="ARBA" id="ARBA00023235"/>
    </source>
</evidence>